<evidence type="ECO:0000256" key="3">
    <source>
        <dbReference type="ARBA" id="ARBA00022801"/>
    </source>
</evidence>
<feature type="binding site" evidence="7">
    <location>
        <position position="243"/>
    </location>
    <ligand>
        <name>Zn(2+)</name>
        <dbReference type="ChEBI" id="CHEBI:29105"/>
    </ligand>
</feature>
<keyword evidence="6 7" id="KW-0408">Iron</keyword>
<dbReference type="GO" id="GO:0005506">
    <property type="term" value="F:iron ion binding"/>
    <property type="evidence" value="ECO:0007669"/>
    <property type="project" value="UniProtKB-UniRule"/>
</dbReference>
<dbReference type="FunFam" id="3.20.20.140:FF:000007">
    <property type="entry name" value="Imidazolonepropionase"/>
    <property type="match status" value="1"/>
</dbReference>
<keyword evidence="7" id="KW-0963">Cytoplasm</keyword>
<evidence type="ECO:0000259" key="8">
    <source>
        <dbReference type="Pfam" id="PF01979"/>
    </source>
</evidence>
<dbReference type="EMBL" id="FWFR01000001">
    <property type="protein sequence ID" value="SLN11544.1"/>
    <property type="molecule type" value="Genomic_DNA"/>
</dbReference>
<dbReference type="CDD" id="cd01296">
    <property type="entry name" value="Imidazolone-5PH"/>
    <property type="match status" value="1"/>
</dbReference>
<dbReference type="GO" id="GO:0050480">
    <property type="term" value="F:imidazolonepropionase activity"/>
    <property type="evidence" value="ECO:0007669"/>
    <property type="project" value="UniProtKB-UniRule"/>
</dbReference>
<feature type="binding site" evidence="7">
    <location>
        <position position="145"/>
    </location>
    <ligand>
        <name>N-formimidoyl-L-glutamate</name>
        <dbReference type="ChEBI" id="CHEBI:58928"/>
    </ligand>
</feature>
<feature type="binding site" evidence="7">
    <location>
        <position position="145"/>
    </location>
    <ligand>
        <name>4-imidazolone-5-propanoate</name>
        <dbReference type="ChEBI" id="CHEBI:77893"/>
    </ligand>
</feature>
<reference evidence="9 10" key="1">
    <citation type="submission" date="2017-03" db="EMBL/GenBank/DDBJ databases">
        <authorList>
            <person name="Afonso C.L."/>
            <person name="Miller P.J."/>
            <person name="Scott M.A."/>
            <person name="Spackman E."/>
            <person name="Goraichik I."/>
            <person name="Dimitrov K.M."/>
            <person name="Suarez D.L."/>
            <person name="Swayne D.E."/>
        </authorList>
    </citation>
    <scope>NUCLEOTIDE SEQUENCE [LARGE SCALE GENOMIC DNA]</scope>
    <source>
        <strain evidence="9 10">CECT 7691</strain>
    </source>
</reference>
<feature type="binding site" evidence="7">
    <location>
        <position position="323"/>
    </location>
    <ligand>
        <name>4-imidazolone-5-propanoate</name>
        <dbReference type="ChEBI" id="CHEBI:77893"/>
    </ligand>
</feature>
<feature type="binding site" evidence="7">
    <location>
        <position position="320"/>
    </location>
    <ligand>
        <name>N-formimidoyl-L-glutamate</name>
        <dbReference type="ChEBI" id="CHEBI:58928"/>
    </ligand>
</feature>
<dbReference type="InParanoid" id="A0A1Y5R8Z6"/>
<dbReference type="SUPFAM" id="SSF51338">
    <property type="entry name" value="Composite domain of metallo-dependent hydrolases"/>
    <property type="match status" value="1"/>
</dbReference>
<keyword evidence="10" id="KW-1185">Reference proteome</keyword>
<feature type="domain" description="Amidohydrolase-related" evidence="8">
    <location>
        <begin position="64"/>
        <end position="406"/>
    </location>
</feature>
<dbReference type="Gene3D" id="3.20.20.140">
    <property type="entry name" value="Metal-dependent hydrolases"/>
    <property type="match status" value="1"/>
</dbReference>
<evidence type="ECO:0000256" key="7">
    <source>
        <dbReference type="HAMAP-Rule" id="MF_00372"/>
    </source>
</evidence>
<dbReference type="Proteomes" id="UP000193200">
    <property type="component" value="Unassembled WGS sequence"/>
</dbReference>
<dbReference type="EC" id="3.5.2.7" evidence="1 7"/>
<evidence type="ECO:0000256" key="6">
    <source>
        <dbReference type="ARBA" id="ARBA00023004"/>
    </source>
</evidence>
<name>A0A1Y5R8Z6_9PROT</name>
<dbReference type="UniPathway" id="UPA00379">
    <property type="reaction ID" value="UER00551"/>
</dbReference>
<protein>
    <recommendedName>
        <fullName evidence="1 7">Imidazolonepropionase</fullName>
        <ecNumber evidence="1 7">3.5.2.7</ecNumber>
    </recommendedName>
    <alternativeName>
        <fullName evidence="7">Imidazolone-5-propionate hydrolase</fullName>
    </alternativeName>
</protein>
<dbReference type="PANTHER" id="PTHR42752:SF1">
    <property type="entry name" value="IMIDAZOLONEPROPIONASE-RELATED"/>
    <property type="match status" value="1"/>
</dbReference>
<dbReference type="GO" id="GO:0005737">
    <property type="term" value="C:cytoplasm"/>
    <property type="evidence" value="ECO:0007669"/>
    <property type="project" value="UniProtKB-SubCell"/>
</dbReference>
<dbReference type="HAMAP" id="MF_00372">
    <property type="entry name" value="HutI"/>
    <property type="match status" value="1"/>
</dbReference>
<feature type="binding site" evidence="7">
    <location>
        <position position="322"/>
    </location>
    <ligand>
        <name>N-formimidoyl-L-glutamate</name>
        <dbReference type="ChEBI" id="CHEBI:58928"/>
    </ligand>
</feature>
<evidence type="ECO:0000256" key="5">
    <source>
        <dbReference type="ARBA" id="ARBA00022833"/>
    </source>
</evidence>
<keyword evidence="4 7" id="KW-0369">Histidine metabolism</keyword>
<dbReference type="Pfam" id="PF01979">
    <property type="entry name" value="Amidohydro_1"/>
    <property type="match status" value="1"/>
</dbReference>
<sequence length="412" mass="43802">MALWDRIWVNARLATMRPDPAYGAVEDGAVAVADGRIAFAGPSEALPDRPEALARDVFDADGCWITPGLIDCHTHIVHGGNRAVEFEMRLNGASYEEIAAAGGGIVSTVRATRAAGEMDLFRAAERRLRPFLAEGVTHVEIKSGYGLDLETERRQLRVARQLAEHLPVDVSTSYLGAHALPAEFAGDADGYIDHVCSTVLPAIAGEGLADAVDGFCERIAFSTGQIARVFETAQALGLPVKLHAEQLSNQHGAAMAAGFGALSADHLEYLDEDGARAMAAAGTVAVLLPGAYYFLRETRLPPVEDLRWHGVRIAIASDCNPGSAPVGSLLLMLNMASTLFGLTPEEALAGVTREAARALGLGDSHGVLEPGRVADMAFWAIEHPAELAYRIAANPCRRVVKAGRIVLERETA</sequence>
<accession>A0A1Y5R8Z6</accession>
<dbReference type="InterPro" id="IPR006680">
    <property type="entry name" value="Amidohydro-rel"/>
</dbReference>
<keyword evidence="5 7" id="KW-0862">Zinc</keyword>
<evidence type="ECO:0000313" key="10">
    <source>
        <dbReference type="Proteomes" id="UP000193200"/>
    </source>
</evidence>
<gene>
    <name evidence="9" type="primary">hutI_1</name>
    <name evidence="7" type="synonym">hutI</name>
    <name evidence="9" type="ORF">OCH7691_00094</name>
</gene>
<feature type="binding site" evidence="7">
    <location>
        <position position="75"/>
    </location>
    <ligand>
        <name>Fe(3+)</name>
        <dbReference type="ChEBI" id="CHEBI:29034"/>
    </ligand>
</feature>
<dbReference type="NCBIfam" id="TIGR01224">
    <property type="entry name" value="hutI"/>
    <property type="match status" value="1"/>
</dbReference>
<dbReference type="SUPFAM" id="SSF51556">
    <property type="entry name" value="Metallo-dependent hydrolases"/>
    <property type="match status" value="1"/>
</dbReference>
<dbReference type="Gene3D" id="2.30.40.10">
    <property type="entry name" value="Urease, subunit C, domain 1"/>
    <property type="match status" value="1"/>
</dbReference>
<comment type="pathway">
    <text evidence="7">Amino-acid degradation; L-histidine degradation into L-glutamate; N-formimidoyl-L-glutamate from L-histidine: step 3/3.</text>
</comment>
<feature type="binding site" evidence="7">
    <location>
        <position position="178"/>
    </location>
    <ligand>
        <name>4-imidazolone-5-propanoate</name>
        <dbReference type="ChEBI" id="CHEBI:77893"/>
    </ligand>
</feature>
<feature type="binding site" evidence="7">
    <location>
        <position position="73"/>
    </location>
    <ligand>
        <name>Zn(2+)</name>
        <dbReference type="ChEBI" id="CHEBI:29105"/>
    </ligand>
</feature>
<feature type="binding site" evidence="7">
    <location>
        <position position="318"/>
    </location>
    <ligand>
        <name>Zn(2+)</name>
        <dbReference type="ChEBI" id="CHEBI:29105"/>
    </ligand>
</feature>
<comment type="catalytic activity">
    <reaction evidence="7">
        <text>4-imidazolone-5-propanoate + H2O = N-formimidoyl-L-glutamate</text>
        <dbReference type="Rhea" id="RHEA:23660"/>
        <dbReference type="ChEBI" id="CHEBI:15377"/>
        <dbReference type="ChEBI" id="CHEBI:58928"/>
        <dbReference type="ChEBI" id="CHEBI:77893"/>
        <dbReference type="EC" id="3.5.2.7"/>
    </reaction>
</comment>
<dbReference type="GO" id="GO:0008270">
    <property type="term" value="F:zinc ion binding"/>
    <property type="evidence" value="ECO:0007669"/>
    <property type="project" value="UniProtKB-UniRule"/>
</dbReference>
<keyword evidence="2 7" id="KW-0479">Metal-binding</keyword>
<feature type="binding site" evidence="7">
    <location>
        <position position="243"/>
    </location>
    <ligand>
        <name>Fe(3+)</name>
        <dbReference type="ChEBI" id="CHEBI:29034"/>
    </ligand>
</feature>
<dbReference type="RefSeq" id="WP_085881469.1">
    <property type="nucleotide sequence ID" value="NZ_FWFR01000001.1"/>
</dbReference>
<feature type="binding site" evidence="7">
    <location>
        <position position="82"/>
    </location>
    <ligand>
        <name>4-imidazolone-5-propanoate</name>
        <dbReference type="ChEBI" id="CHEBI:77893"/>
    </ligand>
</feature>
<dbReference type="OrthoDB" id="9776455at2"/>
<dbReference type="InterPro" id="IPR005920">
    <property type="entry name" value="HutI"/>
</dbReference>
<evidence type="ECO:0000256" key="2">
    <source>
        <dbReference type="ARBA" id="ARBA00022723"/>
    </source>
</evidence>
<dbReference type="PANTHER" id="PTHR42752">
    <property type="entry name" value="IMIDAZOLONEPROPIONASE"/>
    <property type="match status" value="1"/>
</dbReference>
<dbReference type="InterPro" id="IPR032466">
    <property type="entry name" value="Metal_Hydrolase"/>
</dbReference>
<evidence type="ECO:0000256" key="4">
    <source>
        <dbReference type="ARBA" id="ARBA00022808"/>
    </source>
</evidence>
<feature type="binding site" evidence="7">
    <location>
        <position position="318"/>
    </location>
    <ligand>
        <name>Fe(3+)</name>
        <dbReference type="ChEBI" id="CHEBI:29034"/>
    </ligand>
</feature>
<comment type="function">
    <text evidence="7">Catalyzes the hydrolytic cleavage of the carbon-nitrogen bond in imidazolone-5-propanoate to yield N-formimidoyl-L-glutamate. It is the third step in the universal histidine degradation pathway.</text>
</comment>
<evidence type="ECO:0000256" key="1">
    <source>
        <dbReference type="ARBA" id="ARBA00012864"/>
    </source>
</evidence>
<dbReference type="InterPro" id="IPR011059">
    <property type="entry name" value="Metal-dep_hydrolase_composite"/>
</dbReference>
<comment type="cofactor">
    <cofactor evidence="7">
        <name>Zn(2+)</name>
        <dbReference type="ChEBI" id="CHEBI:29105"/>
    </cofactor>
    <cofactor evidence="7">
        <name>Fe(3+)</name>
        <dbReference type="ChEBI" id="CHEBI:29034"/>
    </cofactor>
    <text evidence="7">Binds 1 zinc or iron ion per subunit.</text>
</comment>
<comment type="similarity">
    <text evidence="7">Belongs to the metallo-dependent hydrolases superfamily. HutI family.</text>
</comment>
<dbReference type="GO" id="GO:0019557">
    <property type="term" value="P:L-histidine catabolic process to glutamate and formate"/>
    <property type="evidence" value="ECO:0007669"/>
    <property type="project" value="UniProtKB-UniPathway"/>
</dbReference>
<dbReference type="GO" id="GO:0019556">
    <property type="term" value="P:L-histidine catabolic process to glutamate and formamide"/>
    <property type="evidence" value="ECO:0007669"/>
    <property type="project" value="UniProtKB-UniRule"/>
</dbReference>
<feature type="binding site" evidence="7">
    <location>
        <position position="246"/>
    </location>
    <ligand>
        <name>4-imidazolone-5-propanoate</name>
        <dbReference type="ChEBI" id="CHEBI:77893"/>
    </ligand>
</feature>
<dbReference type="AlphaFoldDB" id="A0A1Y5R8Z6"/>
<feature type="binding site" evidence="7">
    <location>
        <position position="73"/>
    </location>
    <ligand>
        <name>Fe(3+)</name>
        <dbReference type="ChEBI" id="CHEBI:29034"/>
    </ligand>
</feature>
<keyword evidence="3 7" id="KW-0378">Hydrolase</keyword>
<organism evidence="9 10">
    <name type="scientific">Oceanibacterium hippocampi</name>
    <dbReference type="NCBI Taxonomy" id="745714"/>
    <lineage>
        <taxon>Bacteria</taxon>
        <taxon>Pseudomonadati</taxon>
        <taxon>Pseudomonadota</taxon>
        <taxon>Alphaproteobacteria</taxon>
        <taxon>Sneathiellales</taxon>
        <taxon>Sneathiellaceae</taxon>
        <taxon>Oceanibacterium</taxon>
    </lineage>
</organism>
<comment type="subcellular location">
    <subcellularLocation>
        <location evidence="7">Cytoplasm</location>
    </subcellularLocation>
</comment>
<proteinExistence type="inferred from homology"/>
<evidence type="ECO:0000313" key="9">
    <source>
        <dbReference type="EMBL" id="SLN11544.1"/>
    </source>
</evidence>
<feature type="binding site" evidence="7">
    <location>
        <position position="75"/>
    </location>
    <ligand>
        <name>Zn(2+)</name>
        <dbReference type="ChEBI" id="CHEBI:29105"/>
    </ligand>
</feature>